<feature type="compositionally biased region" description="Pro residues" evidence="1">
    <location>
        <begin position="80"/>
        <end position="93"/>
    </location>
</feature>
<reference evidence="2 3" key="1">
    <citation type="journal article" date="2019" name="Commun. Biol.">
        <title>The bagworm genome reveals a unique fibroin gene that provides high tensile strength.</title>
        <authorList>
            <person name="Kono N."/>
            <person name="Nakamura H."/>
            <person name="Ohtoshi R."/>
            <person name="Tomita M."/>
            <person name="Numata K."/>
            <person name="Arakawa K."/>
        </authorList>
    </citation>
    <scope>NUCLEOTIDE SEQUENCE [LARGE SCALE GENOMIC DNA]</scope>
</reference>
<name>A0A4C1Z2M8_EUMVA</name>
<organism evidence="2 3">
    <name type="scientific">Eumeta variegata</name>
    <name type="common">Bagworm moth</name>
    <name type="synonym">Eumeta japonica</name>
    <dbReference type="NCBI Taxonomy" id="151549"/>
    <lineage>
        <taxon>Eukaryota</taxon>
        <taxon>Metazoa</taxon>
        <taxon>Ecdysozoa</taxon>
        <taxon>Arthropoda</taxon>
        <taxon>Hexapoda</taxon>
        <taxon>Insecta</taxon>
        <taxon>Pterygota</taxon>
        <taxon>Neoptera</taxon>
        <taxon>Endopterygota</taxon>
        <taxon>Lepidoptera</taxon>
        <taxon>Glossata</taxon>
        <taxon>Ditrysia</taxon>
        <taxon>Tineoidea</taxon>
        <taxon>Psychidae</taxon>
        <taxon>Oiketicinae</taxon>
        <taxon>Eumeta</taxon>
    </lineage>
</organism>
<proteinExistence type="predicted"/>
<evidence type="ECO:0000256" key="1">
    <source>
        <dbReference type="SAM" id="MobiDB-lite"/>
    </source>
</evidence>
<dbReference type="EMBL" id="BGZK01001503">
    <property type="protein sequence ID" value="GBP81284.1"/>
    <property type="molecule type" value="Genomic_DNA"/>
</dbReference>
<feature type="region of interest" description="Disordered" evidence="1">
    <location>
        <begin position="77"/>
        <end position="107"/>
    </location>
</feature>
<dbReference type="OrthoDB" id="8056668at2759"/>
<sequence length="231" mass="25486">MPRRYACTDRVRSVGTPGDGRSHRHSVVHPDSRPLETELLRLDPNEEDTGDVIENENASHLFKTDKLEKRAVILGKTEPAPVPSPTLAPPPPTAKRSEINGASPCNTDQIRKALSGEARETCHALIYTETDTLRIMTVTCKLRVEEIPVRHIKVNIIGHQERTTRESHEGRAQTTAVVAEHAAIAVNNANTMRAYLNIVPVELNGPEGSLKVHTLHDEGSTITIIDEQVEN</sequence>
<keyword evidence="3" id="KW-1185">Reference proteome</keyword>
<protein>
    <submittedName>
        <fullName evidence="2">Uncharacterized protein</fullName>
    </submittedName>
</protein>
<feature type="compositionally biased region" description="Basic and acidic residues" evidence="1">
    <location>
        <begin position="1"/>
        <end position="12"/>
    </location>
</feature>
<accession>A0A4C1Z2M8</accession>
<evidence type="ECO:0000313" key="2">
    <source>
        <dbReference type="EMBL" id="GBP81284.1"/>
    </source>
</evidence>
<dbReference type="Proteomes" id="UP000299102">
    <property type="component" value="Unassembled WGS sequence"/>
</dbReference>
<comment type="caution">
    <text evidence="2">The sequence shown here is derived from an EMBL/GenBank/DDBJ whole genome shotgun (WGS) entry which is preliminary data.</text>
</comment>
<feature type="region of interest" description="Disordered" evidence="1">
    <location>
        <begin position="1"/>
        <end position="35"/>
    </location>
</feature>
<dbReference type="AlphaFoldDB" id="A0A4C1Z2M8"/>
<evidence type="ECO:0000313" key="3">
    <source>
        <dbReference type="Proteomes" id="UP000299102"/>
    </source>
</evidence>
<gene>
    <name evidence="2" type="ORF">EVAR_54314_1</name>
</gene>